<protein>
    <submittedName>
        <fullName evidence="1">Uncharacterized protein</fullName>
    </submittedName>
</protein>
<proteinExistence type="predicted"/>
<keyword evidence="2" id="KW-1185">Reference proteome</keyword>
<dbReference type="EMBL" id="JBHRTD010000001">
    <property type="protein sequence ID" value="MFC3136631.1"/>
    <property type="molecule type" value="Genomic_DNA"/>
</dbReference>
<comment type="caution">
    <text evidence="1">The sequence shown here is derived from an EMBL/GenBank/DDBJ whole genome shotgun (WGS) entry which is preliminary data.</text>
</comment>
<sequence length="44" mass="5118">MISLYPFYKKQVLPFSGGVLEQPANYLAAMELLEYHLETREAKK</sequence>
<reference evidence="2" key="1">
    <citation type="journal article" date="2019" name="Int. J. Syst. Evol. Microbiol.">
        <title>The Global Catalogue of Microorganisms (GCM) 10K type strain sequencing project: providing services to taxonomists for standard genome sequencing and annotation.</title>
        <authorList>
            <consortium name="The Broad Institute Genomics Platform"/>
            <consortium name="The Broad Institute Genome Sequencing Center for Infectious Disease"/>
            <person name="Wu L."/>
            <person name="Ma J."/>
        </authorList>
    </citation>
    <scope>NUCLEOTIDE SEQUENCE [LARGE SCALE GENOMIC DNA]</scope>
    <source>
        <strain evidence="2">KCTC 52277</strain>
    </source>
</reference>
<dbReference type="Proteomes" id="UP001595621">
    <property type="component" value="Unassembled WGS sequence"/>
</dbReference>
<name>A0ABV7GB31_9GAMM</name>
<gene>
    <name evidence="1" type="ORF">ACFOE0_00300</name>
</gene>
<evidence type="ECO:0000313" key="2">
    <source>
        <dbReference type="Proteomes" id="UP001595621"/>
    </source>
</evidence>
<evidence type="ECO:0000313" key="1">
    <source>
        <dbReference type="EMBL" id="MFC3136631.1"/>
    </source>
</evidence>
<organism evidence="1 2">
    <name type="scientific">Shewanella submarina</name>
    <dbReference type="NCBI Taxonomy" id="2016376"/>
    <lineage>
        <taxon>Bacteria</taxon>
        <taxon>Pseudomonadati</taxon>
        <taxon>Pseudomonadota</taxon>
        <taxon>Gammaproteobacteria</taxon>
        <taxon>Alteromonadales</taxon>
        <taxon>Shewanellaceae</taxon>
        <taxon>Shewanella</taxon>
    </lineage>
</organism>
<accession>A0ABV7GB31</accession>
<dbReference type="RefSeq" id="WP_283106472.1">
    <property type="nucleotide sequence ID" value="NZ_JAKILF010000005.1"/>
</dbReference>